<dbReference type="NCBIfam" id="TIGR00040">
    <property type="entry name" value="yfcE"/>
    <property type="match status" value="1"/>
</dbReference>
<dbReference type="NCBIfam" id="NF006988">
    <property type="entry name" value="PRK09453.1"/>
    <property type="match status" value="1"/>
</dbReference>
<evidence type="ECO:0000313" key="5">
    <source>
        <dbReference type="Proteomes" id="UP000823851"/>
    </source>
</evidence>
<reference evidence="4" key="2">
    <citation type="submission" date="2021-04" db="EMBL/GenBank/DDBJ databases">
        <authorList>
            <person name="Gilroy R."/>
        </authorList>
    </citation>
    <scope>NUCLEOTIDE SEQUENCE</scope>
    <source>
        <strain evidence="4">ChiHjej8B7-25341</strain>
    </source>
</reference>
<comment type="caution">
    <text evidence="4">The sequence shown here is derived from an EMBL/GenBank/DDBJ whole genome shotgun (WGS) entry which is preliminary data.</text>
</comment>
<keyword evidence="4" id="KW-0378">Hydrolase</keyword>
<evidence type="ECO:0000256" key="1">
    <source>
        <dbReference type="ARBA" id="ARBA00008950"/>
    </source>
</evidence>
<accession>A0A9D2R0V5</accession>
<comment type="cofactor">
    <cofactor evidence="2">
        <name>a divalent metal cation</name>
        <dbReference type="ChEBI" id="CHEBI:60240"/>
    </cofactor>
</comment>
<dbReference type="GO" id="GO:0016787">
    <property type="term" value="F:hydrolase activity"/>
    <property type="evidence" value="ECO:0007669"/>
    <property type="project" value="UniProtKB-UniRule"/>
</dbReference>
<sequence length="196" mass="21948">MKIMVASDIHGSALYCWKMLDAFEREQADRLLLLGDLLYHGPRNDLPDGYAPKEVIPMLNAQKDRILCVRGNCDTEVDQMVLEFPIMAESCILWTGSRMVFATHGHRFNTECIPPLQPGDILLHGHTHVPAWEPFFASTADPARREGSLSAPECLYLNPGSVSIPKGNSPRGYMILTGYGAEWKTLEGETYHKISF</sequence>
<protein>
    <recommendedName>
        <fullName evidence="2">Phosphoesterase</fullName>
        <ecNumber evidence="2">3.1.4.-</ecNumber>
    </recommendedName>
</protein>
<keyword evidence="2" id="KW-0479">Metal-binding</keyword>
<evidence type="ECO:0000313" key="4">
    <source>
        <dbReference type="EMBL" id="HJD30856.1"/>
    </source>
</evidence>
<dbReference type="Pfam" id="PF12850">
    <property type="entry name" value="Metallophos_2"/>
    <property type="match status" value="1"/>
</dbReference>
<evidence type="ECO:0000256" key="2">
    <source>
        <dbReference type="RuleBase" id="RU362039"/>
    </source>
</evidence>
<name>A0A9D2R0V5_9FIRM</name>
<dbReference type="Proteomes" id="UP000823851">
    <property type="component" value="Unassembled WGS sequence"/>
</dbReference>
<dbReference type="InterPro" id="IPR024654">
    <property type="entry name" value="Calcineurin-like_PHP_lpxH"/>
</dbReference>
<reference evidence="4" key="1">
    <citation type="journal article" date="2021" name="PeerJ">
        <title>Extensive microbial diversity within the chicken gut microbiome revealed by metagenomics and culture.</title>
        <authorList>
            <person name="Gilroy R."/>
            <person name="Ravi A."/>
            <person name="Getino M."/>
            <person name="Pursley I."/>
            <person name="Horton D.L."/>
            <person name="Alikhan N.F."/>
            <person name="Baker D."/>
            <person name="Gharbi K."/>
            <person name="Hall N."/>
            <person name="Watson M."/>
            <person name="Adriaenssens E.M."/>
            <person name="Foster-Nyarko E."/>
            <person name="Jarju S."/>
            <person name="Secka A."/>
            <person name="Antonio M."/>
            <person name="Oren A."/>
            <person name="Chaudhuri R.R."/>
            <person name="La Ragione R."/>
            <person name="Hildebrand F."/>
            <person name="Pallen M.J."/>
        </authorList>
    </citation>
    <scope>NUCLEOTIDE SEQUENCE</scope>
    <source>
        <strain evidence="4">ChiHjej8B7-25341</strain>
    </source>
</reference>
<comment type="similarity">
    <text evidence="1 2">Belongs to the metallophosphoesterase superfamily. YfcE family.</text>
</comment>
<dbReference type="GO" id="GO:0046872">
    <property type="term" value="F:metal ion binding"/>
    <property type="evidence" value="ECO:0007669"/>
    <property type="project" value="UniProtKB-KW"/>
</dbReference>
<dbReference type="EC" id="3.1.4.-" evidence="2"/>
<evidence type="ECO:0000259" key="3">
    <source>
        <dbReference type="Pfam" id="PF12850"/>
    </source>
</evidence>
<proteinExistence type="inferred from homology"/>
<feature type="domain" description="Calcineurin-like phosphoesterase" evidence="3">
    <location>
        <begin position="1"/>
        <end position="177"/>
    </location>
</feature>
<dbReference type="InterPro" id="IPR029052">
    <property type="entry name" value="Metallo-depent_PP-like"/>
</dbReference>
<organism evidence="4 5">
    <name type="scientific">Candidatus Eisenbergiella stercorigallinarum</name>
    <dbReference type="NCBI Taxonomy" id="2838557"/>
    <lineage>
        <taxon>Bacteria</taxon>
        <taxon>Bacillati</taxon>
        <taxon>Bacillota</taxon>
        <taxon>Clostridia</taxon>
        <taxon>Lachnospirales</taxon>
        <taxon>Lachnospiraceae</taxon>
        <taxon>Eisenbergiella</taxon>
    </lineage>
</organism>
<dbReference type="Gene3D" id="3.60.21.10">
    <property type="match status" value="1"/>
</dbReference>
<dbReference type="AlphaFoldDB" id="A0A9D2R0V5"/>
<gene>
    <name evidence="4" type="primary">yfcE</name>
    <name evidence="4" type="ORF">H9912_02835</name>
</gene>
<dbReference type="InterPro" id="IPR000979">
    <property type="entry name" value="Phosphodiesterase_MJ0936/Vps29"/>
</dbReference>
<dbReference type="SUPFAM" id="SSF56300">
    <property type="entry name" value="Metallo-dependent phosphatases"/>
    <property type="match status" value="1"/>
</dbReference>
<dbReference type="EMBL" id="DWUW01000080">
    <property type="protein sequence ID" value="HJD30856.1"/>
    <property type="molecule type" value="Genomic_DNA"/>
</dbReference>